<dbReference type="Proteomes" id="UP000663193">
    <property type="component" value="Chromosome 11"/>
</dbReference>
<dbReference type="AlphaFoldDB" id="A0A7U2I3T6"/>
<protein>
    <submittedName>
        <fullName evidence="1">Uncharacterized protein</fullName>
    </submittedName>
</protein>
<reference evidence="2" key="1">
    <citation type="journal article" date="2021" name="BMC Genomics">
        <title>Chromosome-level genome assembly and manually-curated proteome of model necrotroph Parastagonospora nodorum Sn15 reveals a genome-wide trove of candidate effector homologs, and redundancy of virulence-related functions within an accessory chromosome.</title>
        <authorList>
            <person name="Bertazzoni S."/>
            <person name="Jones D.A.B."/>
            <person name="Phan H.T."/>
            <person name="Tan K.-C."/>
            <person name="Hane J.K."/>
        </authorList>
    </citation>
    <scope>NUCLEOTIDE SEQUENCE [LARGE SCALE GENOMIC DNA]</scope>
    <source>
        <strain evidence="2">SN15 / ATCC MYA-4574 / FGSC 10173)</strain>
    </source>
</reference>
<dbReference type="VEuPathDB" id="FungiDB:JI435_438570"/>
<organism evidence="1 2">
    <name type="scientific">Phaeosphaeria nodorum (strain SN15 / ATCC MYA-4574 / FGSC 10173)</name>
    <name type="common">Glume blotch fungus</name>
    <name type="synonym">Parastagonospora nodorum</name>
    <dbReference type="NCBI Taxonomy" id="321614"/>
    <lineage>
        <taxon>Eukaryota</taxon>
        <taxon>Fungi</taxon>
        <taxon>Dikarya</taxon>
        <taxon>Ascomycota</taxon>
        <taxon>Pezizomycotina</taxon>
        <taxon>Dothideomycetes</taxon>
        <taxon>Pleosporomycetidae</taxon>
        <taxon>Pleosporales</taxon>
        <taxon>Pleosporineae</taxon>
        <taxon>Phaeosphaeriaceae</taxon>
        <taxon>Parastagonospora</taxon>
    </lineage>
</organism>
<gene>
    <name evidence="1" type="ORF">JI435_438570</name>
</gene>
<dbReference type="EMBL" id="CP069033">
    <property type="protein sequence ID" value="QRD00739.1"/>
    <property type="molecule type" value="Genomic_DNA"/>
</dbReference>
<keyword evidence="2" id="KW-1185">Reference proteome</keyword>
<evidence type="ECO:0000313" key="2">
    <source>
        <dbReference type="Proteomes" id="UP000663193"/>
    </source>
</evidence>
<accession>A0A7U2I3T6</accession>
<proteinExistence type="predicted"/>
<name>A0A7U2I3T6_PHANO</name>
<sequence>MCWTLSVLLRPSRKRSECSKQACSRMELHKDLPAAHEEWLMVGCIDCFFRATSLRLSAQDLWSVFLRGAGCFELPMELMSARAYLPSTKKSMSAVLRYMTLRDLSELCEDQAQ</sequence>
<evidence type="ECO:0000313" key="1">
    <source>
        <dbReference type="EMBL" id="QRD00739.1"/>
    </source>
</evidence>